<dbReference type="AlphaFoldDB" id="A0A0D2CS86"/>
<dbReference type="OrthoDB" id="5949865at2759"/>
<dbReference type="InterPro" id="IPR006760">
    <property type="entry name" value="Endosulphine"/>
</dbReference>
<dbReference type="PANTHER" id="PTHR10358">
    <property type="entry name" value="ENDOSULFINE"/>
    <property type="match status" value="1"/>
</dbReference>
<protein>
    <recommendedName>
        <fullName evidence="2">mRNA stability protein</fullName>
    </recommendedName>
</protein>
<comment type="function">
    <text evidence="2">Plays an essential role in initiation of the G0 program by preventing the degradation of specific nutrient-regulated mRNAs via the 5'-3' mRNA decay pathway.</text>
</comment>
<feature type="compositionally biased region" description="Gly residues" evidence="3">
    <location>
        <begin position="116"/>
        <end position="125"/>
    </location>
</feature>
<evidence type="ECO:0000256" key="2">
    <source>
        <dbReference type="RuleBase" id="RU363120"/>
    </source>
</evidence>
<dbReference type="VEuPathDB" id="FungiDB:PV07_00820"/>
<name>A0A0D2CS86_9EURO</name>
<dbReference type="GO" id="GO:0004864">
    <property type="term" value="F:protein phosphatase inhibitor activity"/>
    <property type="evidence" value="ECO:0007669"/>
    <property type="project" value="TreeGrafter"/>
</dbReference>
<evidence type="ECO:0000256" key="3">
    <source>
        <dbReference type="SAM" id="MobiDB-lite"/>
    </source>
</evidence>
<proteinExistence type="inferred from homology"/>
<dbReference type="GeneID" id="27340014"/>
<dbReference type="RefSeq" id="XP_016254234.1">
    <property type="nucleotide sequence ID" value="XM_016387306.1"/>
</dbReference>
<gene>
    <name evidence="4" type="ORF">PV07_00820</name>
</gene>
<feature type="region of interest" description="Disordered" evidence="3">
    <location>
        <begin position="50"/>
        <end position="193"/>
    </location>
</feature>
<evidence type="ECO:0000256" key="1">
    <source>
        <dbReference type="ARBA" id="ARBA00010520"/>
    </source>
</evidence>
<evidence type="ECO:0000313" key="5">
    <source>
        <dbReference type="Proteomes" id="UP000054466"/>
    </source>
</evidence>
<accession>A0A0D2CS86</accession>
<comment type="similarity">
    <text evidence="1 2">Belongs to the endosulfine family.</text>
</comment>
<dbReference type="Proteomes" id="UP000054466">
    <property type="component" value="Unassembled WGS sequence"/>
</dbReference>
<organism evidence="4 5">
    <name type="scientific">Cladophialophora immunda</name>
    <dbReference type="NCBI Taxonomy" id="569365"/>
    <lineage>
        <taxon>Eukaryota</taxon>
        <taxon>Fungi</taxon>
        <taxon>Dikarya</taxon>
        <taxon>Ascomycota</taxon>
        <taxon>Pezizomycotina</taxon>
        <taxon>Eurotiomycetes</taxon>
        <taxon>Chaetothyriomycetidae</taxon>
        <taxon>Chaetothyriales</taxon>
        <taxon>Herpotrichiellaceae</taxon>
        <taxon>Cladophialophora</taxon>
    </lineage>
</organism>
<dbReference type="HOGENOM" id="CLU_101493_1_0_1"/>
<dbReference type="Pfam" id="PF04667">
    <property type="entry name" value="Endosulfine"/>
    <property type="match status" value="1"/>
</dbReference>
<dbReference type="EMBL" id="KN847040">
    <property type="protein sequence ID" value="KIW34018.1"/>
    <property type="molecule type" value="Genomic_DNA"/>
</dbReference>
<dbReference type="STRING" id="569365.A0A0D2CS86"/>
<dbReference type="GO" id="GO:0005737">
    <property type="term" value="C:cytoplasm"/>
    <property type="evidence" value="ECO:0007669"/>
    <property type="project" value="TreeGrafter"/>
</dbReference>
<evidence type="ECO:0000313" key="4">
    <source>
        <dbReference type="EMBL" id="KIW34018.1"/>
    </source>
</evidence>
<reference evidence="4 5" key="1">
    <citation type="submission" date="2015-01" db="EMBL/GenBank/DDBJ databases">
        <title>The Genome Sequence of Cladophialophora immunda CBS83496.</title>
        <authorList>
            <consortium name="The Broad Institute Genomics Platform"/>
            <person name="Cuomo C."/>
            <person name="de Hoog S."/>
            <person name="Gorbushina A."/>
            <person name="Stielow B."/>
            <person name="Teixiera M."/>
            <person name="Abouelleil A."/>
            <person name="Chapman S.B."/>
            <person name="Priest M."/>
            <person name="Young S.K."/>
            <person name="Wortman J."/>
            <person name="Nusbaum C."/>
            <person name="Birren B."/>
        </authorList>
    </citation>
    <scope>NUCLEOTIDE SEQUENCE [LARGE SCALE GENOMIC DNA]</scope>
    <source>
        <strain evidence="4 5">CBS 83496</strain>
    </source>
</reference>
<sequence>MNPHQKNKIDISKLSADEQRLFRLYGKLPNKKDLLQNKLKERKYFDSGDYALSKAGKASDTGVTTIGTEHPKAEEIPHMSPLTHTLSRSDSIAPGTPGALATSPDGLGHGTQLHPVGGGGPGGIHRGSINGIPGGGLPGATSRSPVKESSFLARSASMDEYGGNQSSEQRGKDNTMEGSVSPPVQKAGIPIRR</sequence>
<keyword evidence="5" id="KW-1185">Reference proteome</keyword>
<dbReference type="PANTHER" id="PTHR10358:SF6">
    <property type="entry name" value="ENDOSULFINE, ISOFORM A"/>
    <property type="match status" value="1"/>
</dbReference>